<protein>
    <submittedName>
        <fullName evidence="1">Uncharacterized protein</fullName>
    </submittedName>
</protein>
<proteinExistence type="predicted"/>
<dbReference type="AlphaFoldDB" id="A0A0F9LR51"/>
<dbReference type="EMBL" id="LAZR01010456">
    <property type="protein sequence ID" value="KKM66840.1"/>
    <property type="molecule type" value="Genomic_DNA"/>
</dbReference>
<name>A0A0F9LR51_9ZZZZ</name>
<accession>A0A0F9LR51</accession>
<organism evidence="1">
    <name type="scientific">marine sediment metagenome</name>
    <dbReference type="NCBI Taxonomy" id="412755"/>
    <lineage>
        <taxon>unclassified sequences</taxon>
        <taxon>metagenomes</taxon>
        <taxon>ecological metagenomes</taxon>
    </lineage>
</organism>
<reference evidence="1" key="1">
    <citation type="journal article" date="2015" name="Nature">
        <title>Complex archaea that bridge the gap between prokaryotes and eukaryotes.</title>
        <authorList>
            <person name="Spang A."/>
            <person name="Saw J.H."/>
            <person name="Jorgensen S.L."/>
            <person name="Zaremba-Niedzwiedzka K."/>
            <person name="Martijn J."/>
            <person name="Lind A.E."/>
            <person name="van Eijk R."/>
            <person name="Schleper C."/>
            <person name="Guy L."/>
            <person name="Ettema T.J."/>
        </authorList>
    </citation>
    <scope>NUCLEOTIDE SEQUENCE</scope>
</reference>
<evidence type="ECO:0000313" key="1">
    <source>
        <dbReference type="EMBL" id="KKM66840.1"/>
    </source>
</evidence>
<comment type="caution">
    <text evidence="1">The sequence shown here is derived from an EMBL/GenBank/DDBJ whole genome shotgun (WGS) entry which is preliminary data.</text>
</comment>
<gene>
    <name evidence="1" type="ORF">LCGC14_1477080</name>
</gene>
<sequence>MNEEIKTGDYVETKWACAGVGVGEHGFVIDGKCQGSIETIFPARVDYFASNGWFSLAEDLKLVRRFRPYKPQ</sequence>